<keyword evidence="2" id="KW-1133">Transmembrane helix</keyword>
<reference evidence="3" key="2">
    <citation type="submission" date="2021-10" db="EMBL/GenBank/DDBJ databases">
        <title>Phylogenomics reveals ancestral predisposition of the termite-cultivated fungus Termitomyces towards a domesticated lifestyle.</title>
        <authorList>
            <person name="Auxier B."/>
            <person name="Grum-Grzhimaylo A."/>
            <person name="Cardenas M.E."/>
            <person name="Lodge J.D."/>
            <person name="Laessoe T."/>
            <person name="Pedersen O."/>
            <person name="Smith M.E."/>
            <person name="Kuyper T.W."/>
            <person name="Franco-Molano E.A."/>
            <person name="Baroni T.J."/>
            <person name="Aanen D.K."/>
        </authorList>
    </citation>
    <scope>NUCLEOTIDE SEQUENCE</scope>
    <source>
        <strain evidence="3">AP01</strain>
        <tissue evidence="3">Mycelium</tissue>
    </source>
</reference>
<keyword evidence="2" id="KW-0472">Membrane</keyword>
<proteinExistence type="predicted"/>
<dbReference type="Proteomes" id="UP000775547">
    <property type="component" value="Unassembled WGS sequence"/>
</dbReference>
<feature type="compositionally biased region" description="Polar residues" evidence="1">
    <location>
        <begin position="179"/>
        <end position="191"/>
    </location>
</feature>
<keyword evidence="4" id="KW-1185">Reference proteome</keyword>
<evidence type="ECO:0000256" key="1">
    <source>
        <dbReference type="SAM" id="MobiDB-lite"/>
    </source>
</evidence>
<dbReference type="OrthoDB" id="3065390at2759"/>
<evidence type="ECO:0008006" key="5">
    <source>
        <dbReference type="Google" id="ProtNLM"/>
    </source>
</evidence>
<name>A0A9P7G2E7_9AGAR</name>
<gene>
    <name evidence="3" type="ORF">DXG03_002366</name>
</gene>
<dbReference type="EMBL" id="JABCKV010000168">
    <property type="protein sequence ID" value="KAG5642654.1"/>
    <property type="molecule type" value="Genomic_DNA"/>
</dbReference>
<feature type="compositionally biased region" description="Pro residues" evidence="1">
    <location>
        <begin position="192"/>
        <end position="220"/>
    </location>
</feature>
<feature type="region of interest" description="Disordered" evidence="1">
    <location>
        <begin position="117"/>
        <end position="241"/>
    </location>
</feature>
<accession>A0A9P7G2E7</accession>
<feature type="transmembrane region" description="Helical" evidence="2">
    <location>
        <begin position="52"/>
        <end position="73"/>
    </location>
</feature>
<keyword evidence="2" id="KW-0812">Transmembrane</keyword>
<evidence type="ECO:0000313" key="3">
    <source>
        <dbReference type="EMBL" id="KAG5642654.1"/>
    </source>
</evidence>
<dbReference type="AlphaFoldDB" id="A0A9P7G2E7"/>
<feature type="compositionally biased region" description="Polar residues" evidence="1">
    <location>
        <begin position="148"/>
        <end position="158"/>
    </location>
</feature>
<reference evidence="3" key="1">
    <citation type="submission" date="2020-07" db="EMBL/GenBank/DDBJ databases">
        <authorList>
            <person name="Nieuwenhuis M."/>
            <person name="Van De Peppel L.J.J."/>
        </authorList>
    </citation>
    <scope>NUCLEOTIDE SEQUENCE</scope>
    <source>
        <strain evidence="3">AP01</strain>
        <tissue evidence="3">Mycelium</tissue>
    </source>
</reference>
<comment type="caution">
    <text evidence="3">The sequence shown here is derived from an EMBL/GenBank/DDBJ whole genome shotgun (WGS) entry which is preliminary data.</text>
</comment>
<evidence type="ECO:0000256" key="2">
    <source>
        <dbReference type="SAM" id="Phobius"/>
    </source>
</evidence>
<evidence type="ECO:0000313" key="4">
    <source>
        <dbReference type="Proteomes" id="UP000775547"/>
    </source>
</evidence>
<protein>
    <recommendedName>
        <fullName evidence="5">Transmembrane protein</fullName>
    </recommendedName>
</protein>
<feature type="region of interest" description="Disordered" evidence="1">
    <location>
        <begin position="278"/>
        <end position="309"/>
    </location>
</feature>
<sequence length="309" mass="32545">MVGQPRKGAFATDSAAPSAMSTEATSTFTLDLPTATTTESVLPSNSRPNKRVITGGSIAGVLVLLVFFLFFLLRRRRRQKNEGPDSKDFFRYRAQTPIFGTPASGVEPSFTAAKLVASPTERARQLPLPPSTQAGTPASLVPLRLPPTSATAPTNSGTVRGATRASPAPVARRMPVRTVPQTFTGTTNSAPLPSPRGYPPSLIPPVARPEPTSPPTPAPPLALNTSSLPPRDQKIPLTSSTASTLVPVSELDAVGRGNHNIHVLAQEVAAVLMQTRVHSGTPTGDENSENSLDRTESPAPPKYTRVSVV</sequence>
<organism evidence="3 4">
    <name type="scientific">Asterophora parasitica</name>
    <dbReference type="NCBI Taxonomy" id="117018"/>
    <lineage>
        <taxon>Eukaryota</taxon>
        <taxon>Fungi</taxon>
        <taxon>Dikarya</taxon>
        <taxon>Basidiomycota</taxon>
        <taxon>Agaricomycotina</taxon>
        <taxon>Agaricomycetes</taxon>
        <taxon>Agaricomycetidae</taxon>
        <taxon>Agaricales</taxon>
        <taxon>Tricholomatineae</taxon>
        <taxon>Lyophyllaceae</taxon>
        <taxon>Asterophora</taxon>
    </lineage>
</organism>